<proteinExistence type="predicted"/>
<dbReference type="Pfam" id="PF07495">
    <property type="entry name" value="Y_Y_Y"/>
    <property type="match status" value="1"/>
</dbReference>
<dbReference type="SUPFAM" id="SSF69322">
    <property type="entry name" value="Tricorn protease domain 2"/>
    <property type="match status" value="1"/>
</dbReference>
<feature type="domain" description="Two component regulator three Y" evidence="3">
    <location>
        <begin position="634"/>
        <end position="692"/>
    </location>
</feature>
<feature type="transmembrane region" description="Helical" evidence="1">
    <location>
        <begin position="700"/>
        <end position="721"/>
    </location>
</feature>
<name>A0A1M4WBJ2_9FLAO</name>
<dbReference type="InterPro" id="IPR013783">
    <property type="entry name" value="Ig-like_fold"/>
</dbReference>
<organism evidence="4 5">
    <name type="scientific">Psychroflexus salarius</name>
    <dbReference type="NCBI Taxonomy" id="1155689"/>
    <lineage>
        <taxon>Bacteria</taxon>
        <taxon>Pseudomonadati</taxon>
        <taxon>Bacteroidota</taxon>
        <taxon>Flavobacteriia</taxon>
        <taxon>Flavobacteriales</taxon>
        <taxon>Flavobacteriaceae</taxon>
        <taxon>Psychroflexus</taxon>
    </lineage>
</organism>
<dbReference type="PANTHER" id="PTHR34220">
    <property type="entry name" value="SENSOR HISTIDINE KINASE YPDA"/>
    <property type="match status" value="1"/>
</dbReference>
<dbReference type="InterPro" id="IPR010559">
    <property type="entry name" value="Sig_transdc_His_kin_internal"/>
</dbReference>
<accession>A0A1M4WBJ2</accession>
<evidence type="ECO:0000313" key="5">
    <source>
        <dbReference type="Proteomes" id="UP000184462"/>
    </source>
</evidence>
<reference evidence="4 5" key="1">
    <citation type="submission" date="2016-11" db="EMBL/GenBank/DDBJ databases">
        <authorList>
            <person name="Jaros S."/>
            <person name="Januszkiewicz K."/>
            <person name="Wedrychowicz H."/>
        </authorList>
    </citation>
    <scope>NUCLEOTIDE SEQUENCE [LARGE SCALE GENOMIC DNA]</scope>
    <source>
        <strain evidence="4 5">DSM 25661</strain>
    </source>
</reference>
<dbReference type="SUPFAM" id="SSF55874">
    <property type="entry name" value="ATPase domain of HSP90 chaperone/DNA topoisomerase II/histidine kinase"/>
    <property type="match status" value="1"/>
</dbReference>
<dbReference type="InterPro" id="IPR011110">
    <property type="entry name" value="Reg_prop"/>
</dbReference>
<evidence type="ECO:0000259" key="2">
    <source>
        <dbReference type="Pfam" id="PF06580"/>
    </source>
</evidence>
<dbReference type="RefSeq" id="WP_073193112.1">
    <property type="nucleotide sequence ID" value="NZ_FQTW01000005.1"/>
</dbReference>
<sequence length="952" mass="110092">MKNLITYFWIALLLSKFAISQDKPAYQKIDETAGLPTSTIYSLIEDENHKIWLATDQGLSTYDGKAFTNIRHSKQKGNAVFNLSLNQYNIWYNNIYGQLFKINYQSINPKLQADLKKELGGDLANFYIEKDIKLFSEKGIFKITPDSKVKKITKDQAISSISTGNENYYINQLGHLKDFKSESVLKRFNFSQKKAQLLTIQGDVYVYGITAKHNQLYHIKSAKFFELDEKLSETSIIKSKQIGKEQWLLTKNGAFLVDIEADKLIVKKHVLATYQITDVIRDFNNNYWYTSLNDGIFIIKNFQFLTLNLNFNKSSINELCRINENKIAVANNKGEFIIKNLQNGNIEDHVVLPHDLNVGKMLYLAASNELIISCTNEASFSYNLNSKQVKNLGNKYAVAKALQAISKDSLLYLPYNKSIIKTETADYLLDSIRPNTGYYNKTSKQVFVSSVEGLKIYDLETLKTQKVLDNIYVSQFANSKSSNTWIATFDHKLYKISIQGNIQAFKLQNKLKNKTIASIAVDQQQRLWISTSNNIYVYNEVRNSLQLLDIFNNYDSHFYKLMSVGNSILIETKNQLLYFKDAAFYSPNNYTIPQPRINQVRINNHETINRNNTVEYHQRDIKFTFQANGLNANQLYSYAYKLGGYEADWSYTGVGIQSVNYINIPPGSYSFKAKTVYNNDFSKDIAEYQFTVKKAYWQTWWFVTLVIGLTLLVILIIYKFISKRRNFKKEEELKKAILESRVNLLKLENLRSQMNPHFIFNALNSIQDYILANEKKLASKYLIKFSRLVRIYLNHSQKNTINLQEELQALELYLSLEQLRFEDTLTYNIVVDQALQQEKIKVPSLFIQPYVENAIKHGLLHKKDNRILQINFKSIKNSSLVCEIIDNGIGRDESMKINQKRLNKPASFAMTANNERVNLYNRINTNQIKISIEDISKDNKIGGTKVTIHIPY</sequence>
<dbReference type="EMBL" id="FQTW01000005">
    <property type="protein sequence ID" value="SHE78641.1"/>
    <property type="molecule type" value="Genomic_DNA"/>
</dbReference>
<dbReference type="STRING" id="1155689.SAMN05444278_105188"/>
<dbReference type="AlphaFoldDB" id="A0A1M4WBJ2"/>
<gene>
    <name evidence="4" type="ORF">SAMN05444278_105188</name>
</gene>
<dbReference type="Pfam" id="PF06580">
    <property type="entry name" value="His_kinase"/>
    <property type="match status" value="1"/>
</dbReference>
<dbReference type="InterPro" id="IPR011123">
    <property type="entry name" value="Y_Y_Y"/>
</dbReference>
<protein>
    <submittedName>
        <fullName evidence="4">Y_Y_Y domain-containing protein</fullName>
    </submittedName>
</protein>
<evidence type="ECO:0000313" key="4">
    <source>
        <dbReference type="EMBL" id="SHE78641.1"/>
    </source>
</evidence>
<feature type="domain" description="Signal transduction histidine kinase internal region" evidence="2">
    <location>
        <begin position="746"/>
        <end position="825"/>
    </location>
</feature>
<keyword evidence="1" id="KW-0472">Membrane</keyword>
<evidence type="ECO:0000259" key="3">
    <source>
        <dbReference type="Pfam" id="PF07495"/>
    </source>
</evidence>
<keyword evidence="1" id="KW-1133">Transmembrane helix</keyword>
<dbReference type="GO" id="GO:0016020">
    <property type="term" value="C:membrane"/>
    <property type="evidence" value="ECO:0007669"/>
    <property type="project" value="InterPro"/>
</dbReference>
<dbReference type="Gene3D" id="2.60.40.10">
    <property type="entry name" value="Immunoglobulins"/>
    <property type="match status" value="1"/>
</dbReference>
<dbReference type="Gene3D" id="3.30.565.10">
    <property type="entry name" value="Histidine kinase-like ATPase, C-terminal domain"/>
    <property type="match status" value="1"/>
</dbReference>
<dbReference type="InterPro" id="IPR036890">
    <property type="entry name" value="HATPase_C_sf"/>
</dbReference>
<dbReference type="InterPro" id="IPR050640">
    <property type="entry name" value="Bact_2-comp_sensor_kinase"/>
</dbReference>
<dbReference type="Proteomes" id="UP000184462">
    <property type="component" value="Unassembled WGS sequence"/>
</dbReference>
<keyword evidence="5" id="KW-1185">Reference proteome</keyword>
<keyword evidence="1" id="KW-0812">Transmembrane</keyword>
<dbReference type="OrthoDB" id="9809670at2"/>
<dbReference type="Gene3D" id="2.130.10.10">
    <property type="entry name" value="YVTN repeat-like/Quinoprotein amine dehydrogenase"/>
    <property type="match status" value="3"/>
</dbReference>
<dbReference type="GO" id="GO:0000155">
    <property type="term" value="F:phosphorelay sensor kinase activity"/>
    <property type="evidence" value="ECO:0007669"/>
    <property type="project" value="InterPro"/>
</dbReference>
<dbReference type="InterPro" id="IPR015943">
    <property type="entry name" value="WD40/YVTN_repeat-like_dom_sf"/>
</dbReference>
<dbReference type="Pfam" id="PF07494">
    <property type="entry name" value="Reg_prop"/>
    <property type="match status" value="1"/>
</dbReference>
<evidence type="ECO:0000256" key="1">
    <source>
        <dbReference type="SAM" id="Phobius"/>
    </source>
</evidence>
<dbReference type="PANTHER" id="PTHR34220:SF7">
    <property type="entry name" value="SENSOR HISTIDINE KINASE YPDA"/>
    <property type="match status" value="1"/>
</dbReference>